<keyword evidence="3" id="KW-0998">Cell outer membrane</keyword>
<proteinExistence type="predicted"/>
<sequence>KFTNFNRYQFRTNIDTDVADWLHIMSDVRLARTKRHNAEVDLGRSINYSPTIRELKNPETGIYNDDAWNNIDHNPYAAVATRDMNDYHNYVFGNINFLFNITEGLTFSLQGGINYNDNPYYDVQSASRYPGATSSMENRNDKYLSWQNTNNLTYSKKFGDHSLTAMGVLELSSDEWSRIRITGNNLLTETVGYWNVGLASTRNPENGYTASSMVSALGRVQYGYKGKYLLTASLRADGASKFQESNKWGYFPSGALAWNIAEEDFMKDLGTFQQLKLRASAGVIGNQAIDAFETLGMLKSETYAYGTSTKYTGYWANTVATPNVQWERTNQYDVGVDFSILNQKLNVTIDWFLKDTKNLL</sequence>
<accession>A0A5J4PMS9</accession>
<dbReference type="Gene3D" id="2.40.170.20">
    <property type="entry name" value="TonB-dependent receptor, beta-barrel domain"/>
    <property type="match status" value="1"/>
</dbReference>
<name>A0A5J4PMS9_9ZZZZ</name>
<reference evidence="5" key="1">
    <citation type="submission" date="2019-03" db="EMBL/GenBank/DDBJ databases">
        <title>Single cell metagenomics reveals metabolic interactions within the superorganism composed of flagellate Streblomastix strix and complex community of Bacteroidetes bacteria on its surface.</title>
        <authorList>
            <person name="Treitli S.C."/>
            <person name="Kolisko M."/>
            <person name="Husnik F."/>
            <person name="Keeling P."/>
            <person name="Hampl V."/>
        </authorList>
    </citation>
    <scope>NUCLEOTIDE SEQUENCE</scope>
    <source>
        <strain evidence="5">STM</strain>
    </source>
</reference>
<dbReference type="AlphaFoldDB" id="A0A5J4PMS9"/>
<evidence type="ECO:0000259" key="4">
    <source>
        <dbReference type="Pfam" id="PF00593"/>
    </source>
</evidence>
<organism evidence="5">
    <name type="scientific">termite gut metagenome</name>
    <dbReference type="NCBI Taxonomy" id="433724"/>
    <lineage>
        <taxon>unclassified sequences</taxon>
        <taxon>metagenomes</taxon>
        <taxon>organismal metagenomes</taxon>
    </lineage>
</organism>
<dbReference type="Pfam" id="PF00593">
    <property type="entry name" value="TonB_dep_Rec_b-barrel"/>
    <property type="match status" value="1"/>
</dbReference>
<evidence type="ECO:0000313" key="5">
    <source>
        <dbReference type="EMBL" id="KAA6310896.1"/>
    </source>
</evidence>
<evidence type="ECO:0000256" key="2">
    <source>
        <dbReference type="ARBA" id="ARBA00023136"/>
    </source>
</evidence>
<protein>
    <submittedName>
        <fullName evidence="5">TonB-dependent receptor SusC</fullName>
    </submittedName>
</protein>
<dbReference type="InterPro" id="IPR000531">
    <property type="entry name" value="Beta-barrel_TonB"/>
</dbReference>
<dbReference type="SUPFAM" id="SSF56935">
    <property type="entry name" value="Porins"/>
    <property type="match status" value="1"/>
</dbReference>
<evidence type="ECO:0000256" key="3">
    <source>
        <dbReference type="ARBA" id="ARBA00023237"/>
    </source>
</evidence>
<keyword evidence="5" id="KW-0675">Receptor</keyword>
<dbReference type="EMBL" id="SNRY01007201">
    <property type="protein sequence ID" value="KAA6310896.1"/>
    <property type="molecule type" value="Genomic_DNA"/>
</dbReference>
<dbReference type="GO" id="GO:0009279">
    <property type="term" value="C:cell outer membrane"/>
    <property type="evidence" value="ECO:0007669"/>
    <property type="project" value="UniProtKB-SubCell"/>
</dbReference>
<gene>
    <name evidence="5" type="ORF">EZS27_037883</name>
</gene>
<comment type="subcellular location">
    <subcellularLocation>
        <location evidence="1">Cell outer membrane</location>
    </subcellularLocation>
</comment>
<comment type="caution">
    <text evidence="5">The sequence shown here is derived from an EMBL/GenBank/DDBJ whole genome shotgun (WGS) entry which is preliminary data.</text>
</comment>
<dbReference type="InterPro" id="IPR036942">
    <property type="entry name" value="Beta-barrel_TonB_sf"/>
</dbReference>
<feature type="domain" description="TonB-dependent receptor-like beta-barrel" evidence="4">
    <location>
        <begin position="58"/>
        <end position="359"/>
    </location>
</feature>
<feature type="non-terminal residue" evidence="5">
    <location>
        <position position="360"/>
    </location>
</feature>
<feature type="non-terminal residue" evidence="5">
    <location>
        <position position="1"/>
    </location>
</feature>
<evidence type="ECO:0000256" key="1">
    <source>
        <dbReference type="ARBA" id="ARBA00004442"/>
    </source>
</evidence>
<keyword evidence="2" id="KW-0472">Membrane</keyword>